<dbReference type="InterPro" id="IPR019618">
    <property type="entry name" value="Spore_germination_GerPA"/>
</dbReference>
<accession>A0A8J8GGH6</accession>
<dbReference type="Pfam" id="PF10676">
    <property type="entry name" value="gerPA"/>
    <property type="match status" value="1"/>
</dbReference>
<evidence type="ECO:0000256" key="1">
    <source>
        <dbReference type="ARBA" id="ARBA00008103"/>
    </source>
</evidence>
<dbReference type="AlphaFoldDB" id="A0A8J8GGH6"/>
<organism evidence="2 3">
    <name type="scientific">Calidifontibacillus erzurumensis</name>
    <dbReference type="NCBI Taxonomy" id="2741433"/>
    <lineage>
        <taxon>Bacteria</taxon>
        <taxon>Bacillati</taxon>
        <taxon>Bacillota</taxon>
        <taxon>Bacilli</taxon>
        <taxon>Bacillales</taxon>
        <taxon>Bacillaceae</taxon>
        <taxon>Calidifontibacillus/Schinkia group</taxon>
        <taxon>Calidifontibacillus</taxon>
    </lineage>
</organism>
<comment type="caution">
    <text evidence="2">The sequence shown here is derived from an EMBL/GenBank/DDBJ whole genome shotgun (WGS) entry which is preliminary data.</text>
</comment>
<dbReference type="PANTHER" id="PTHR37808">
    <property type="entry name" value="SPORE GERMINATION PROTEIN-LIKE PROTEIN YDZR-RELATED"/>
    <property type="match status" value="1"/>
</dbReference>
<proteinExistence type="inferred from homology"/>
<dbReference type="PANTHER" id="PTHR37808:SF1">
    <property type="entry name" value="SPORE GERMINATION PROTEIN-LIKE PROTEIN YDZR"/>
    <property type="match status" value="1"/>
</dbReference>
<dbReference type="RefSeq" id="WP_173732256.1">
    <property type="nucleotide sequence ID" value="NZ_JABTTE010000027.1"/>
</dbReference>
<reference evidence="2" key="1">
    <citation type="submission" date="2020-06" db="EMBL/GenBank/DDBJ databases">
        <title>A novel thermopfilic bacterium from Erzurum, Turkey.</title>
        <authorList>
            <person name="Adiguzel A."/>
            <person name="Ay H."/>
            <person name="Baltaci M.O."/>
        </authorList>
    </citation>
    <scope>NUCLEOTIDE SEQUENCE</scope>
    <source>
        <strain evidence="2">P2</strain>
    </source>
</reference>
<sequence length="73" mass="7398">MPAIVGGPINITSAEGVVNFGDSFYVSPKTVGKTFAGSGSLNTGNFVWTNNAISATNAFDPDASDQGSLNVNS</sequence>
<dbReference type="EMBL" id="JABTTE010000027">
    <property type="protein sequence ID" value="NSL53054.1"/>
    <property type="molecule type" value="Genomic_DNA"/>
</dbReference>
<comment type="similarity">
    <text evidence="1">Belongs to the GerPA/GerPF family.</text>
</comment>
<gene>
    <name evidence="2" type="ORF">HR057_15020</name>
</gene>
<protein>
    <submittedName>
        <fullName evidence="2">Spore germination protein</fullName>
    </submittedName>
</protein>
<dbReference type="Proteomes" id="UP000625804">
    <property type="component" value="Unassembled WGS sequence"/>
</dbReference>
<evidence type="ECO:0000313" key="2">
    <source>
        <dbReference type="EMBL" id="NSL53054.1"/>
    </source>
</evidence>
<keyword evidence="3" id="KW-1185">Reference proteome</keyword>
<evidence type="ECO:0000313" key="3">
    <source>
        <dbReference type="Proteomes" id="UP000625804"/>
    </source>
</evidence>
<name>A0A8J8GGH6_9BACI</name>